<dbReference type="InterPro" id="IPR029476">
    <property type="entry name" value="DNase_NucA_NucB"/>
</dbReference>
<dbReference type="Proteomes" id="UP000605361">
    <property type="component" value="Unassembled WGS sequence"/>
</dbReference>
<comment type="caution">
    <text evidence="2">The sequence shown here is derived from an EMBL/GenBank/DDBJ whole genome shotgun (WGS) entry which is preliminary data.</text>
</comment>
<dbReference type="AlphaFoldDB" id="A0A931A331"/>
<accession>A0A931A331</accession>
<evidence type="ECO:0000259" key="1">
    <source>
        <dbReference type="Pfam" id="PF14040"/>
    </source>
</evidence>
<evidence type="ECO:0000313" key="3">
    <source>
        <dbReference type="Proteomes" id="UP000605361"/>
    </source>
</evidence>
<organism evidence="2 3">
    <name type="scientific">Nonomuraea cypriaca</name>
    <dbReference type="NCBI Taxonomy" id="1187855"/>
    <lineage>
        <taxon>Bacteria</taxon>
        <taxon>Bacillati</taxon>
        <taxon>Actinomycetota</taxon>
        <taxon>Actinomycetes</taxon>
        <taxon>Streptosporangiales</taxon>
        <taxon>Streptosporangiaceae</taxon>
        <taxon>Nonomuraea</taxon>
    </lineage>
</organism>
<gene>
    <name evidence="2" type="ORF">ITP53_00150</name>
</gene>
<name>A0A931A331_9ACTN</name>
<sequence>MCRLLFKDYDRKDEVLGDKRWHKVYNCDEFPFQSTMQGTWVSVERVNSPDAYAYSIRPVWHKHNTDDGVRLGTFYGTQRILAENGGTRQNTYDYWHVEAHVPAQNPHPDLE</sequence>
<evidence type="ECO:0000313" key="2">
    <source>
        <dbReference type="EMBL" id="MBF8184183.1"/>
    </source>
</evidence>
<dbReference type="Pfam" id="PF14040">
    <property type="entry name" value="DNase_NucA_NucB"/>
    <property type="match status" value="1"/>
</dbReference>
<reference evidence="2" key="1">
    <citation type="submission" date="2020-11" db="EMBL/GenBank/DDBJ databases">
        <title>Whole-genome analyses of Nonomuraea sp. K274.</title>
        <authorList>
            <person name="Veyisoglu A."/>
        </authorList>
    </citation>
    <scope>NUCLEOTIDE SEQUENCE</scope>
    <source>
        <strain evidence="2">K274</strain>
    </source>
</reference>
<keyword evidence="3" id="KW-1185">Reference proteome</keyword>
<proteinExistence type="predicted"/>
<feature type="domain" description="Deoxyribonuclease NucA/NucB" evidence="1">
    <location>
        <begin position="25"/>
        <end position="81"/>
    </location>
</feature>
<protein>
    <recommendedName>
        <fullName evidence="1">Deoxyribonuclease NucA/NucB domain-containing protein</fullName>
    </recommendedName>
</protein>
<dbReference type="RefSeq" id="WP_195893175.1">
    <property type="nucleotide sequence ID" value="NZ_JADOGI010000001.1"/>
</dbReference>
<dbReference type="EMBL" id="JADOGI010000001">
    <property type="protein sequence ID" value="MBF8184183.1"/>
    <property type="molecule type" value="Genomic_DNA"/>
</dbReference>